<protein>
    <recommendedName>
        <fullName evidence="3">thioredoxin-dependent peroxiredoxin</fullName>
        <ecNumber evidence="3">1.11.1.24</ecNumber>
    </recommendedName>
    <alternativeName>
        <fullName evidence="9">Thioredoxin peroxidase</fullName>
    </alternativeName>
    <alternativeName>
        <fullName evidence="11">Thioredoxin-dependent peroxiredoxin Bcp</fullName>
    </alternativeName>
</protein>
<dbReference type="InterPro" id="IPR024706">
    <property type="entry name" value="Peroxiredoxin_AhpC-typ"/>
</dbReference>
<comment type="catalytic activity">
    <reaction evidence="12">
        <text>a hydroperoxide + [thioredoxin]-dithiol = an alcohol + [thioredoxin]-disulfide + H2O</text>
        <dbReference type="Rhea" id="RHEA:62620"/>
        <dbReference type="Rhea" id="RHEA-COMP:10698"/>
        <dbReference type="Rhea" id="RHEA-COMP:10700"/>
        <dbReference type="ChEBI" id="CHEBI:15377"/>
        <dbReference type="ChEBI" id="CHEBI:29950"/>
        <dbReference type="ChEBI" id="CHEBI:30879"/>
        <dbReference type="ChEBI" id="CHEBI:35924"/>
        <dbReference type="ChEBI" id="CHEBI:50058"/>
        <dbReference type="EC" id="1.11.1.24"/>
    </reaction>
</comment>
<evidence type="ECO:0000256" key="1">
    <source>
        <dbReference type="ARBA" id="ARBA00003330"/>
    </source>
</evidence>
<dbReference type="InterPro" id="IPR036249">
    <property type="entry name" value="Thioredoxin-like_sf"/>
</dbReference>
<comment type="subunit">
    <text evidence="2">Monomer.</text>
</comment>
<dbReference type="Gene3D" id="3.40.30.10">
    <property type="entry name" value="Glutaredoxin"/>
    <property type="match status" value="1"/>
</dbReference>
<keyword evidence="6" id="KW-0560">Oxidoreductase</keyword>
<dbReference type="PANTHER" id="PTHR42801">
    <property type="entry name" value="THIOREDOXIN-DEPENDENT PEROXIDE REDUCTASE"/>
    <property type="match status" value="1"/>
</dbReference>
<dbReference type="CDD" id="cd03017">
    <property type="entry name" value="PRX_BCP"/>
    <property type="match status" value="1"/>
</dbReference>
<gene>
    <name evidence="15" type="ORF">GCU85_04940</name>
</gene>
<evidence type="ECO:0000256" key="2">
    <source>
        <dbReference type="ARBA" id="ARBA00011245"/>
    </source>
</evidence>
<dbReference type="InterPro" id="IPR013766">
    <property type="entry name" value="Thioredoxin_domain"/>
</dbReference>
<dbReference type="FunCoup" id="A0A6N7EZY1">
    <property type="interactions" value="507"/>
</dbReference>
<comment type="similarity">
    <text evidence="10">Belongs to the peroxiredoxin family. BCP/PrxQ subfamily.</text>
</comment>
<evidence type="ECO:0000256" key="12">
    <source>
        <dbReference type="ARBA" id="ARBA00049091"/>
    </source>
</evidence>
<evidence type="ECO:0000256" key="7">
    <source>
        <dbReference type="ARBA" id="ARBA00023157"/>
    </source>
</evidence>
<evidence type="ECO:0000256" key="9">
    <source>
        <dbReference type="ARBA" id="ARBA00032824"/>
    </source>
</evidence>
<name>A0A6N7EZY1_9GAMM</name>
<evidence type="ECO:0000256" key="10">
    <source>
        <dbReference type="ARBA" id="ARBA00038489"/>
    </source>
</evidence>
<dbReference type="SUPFAM" id="SSF52833">
    <property type="entry name" value="Thioredoxin-like"/>
    <property type="match status" value="1"/>
</dbReference>
<feature type="active site" description="Cysteine sulfenic acid (-SOH) intermediate; for peroxidase activity" evidence="13">
    <location>
        <position position="51"/>
    </location>
</feature>
<dbReference type="EMBL" id="WHNW01000004">
    <property type="protein sequence ID" value="MPV86078.1"/>
    <property type="molecule type" value="Genomic_DNA"/>
</dbReference>
<feature type="domain" description="Thioredoxin" evidence="14">
    <location>
        <begin position="10"/>
        <end position="157"/>
    </location>
</feature>
<dbReference type="Proteomes" id="UP000471298">
    <property type="component" value="Unassembled WGS sequence"/>
</dbReference>
<reference evidence="15 16" key="1">
    <citation type="submission" date="2019-10" db="EMBL/GenBank/DDBJ databases">
        <title>Cardiobacteriales fam. a chemoheterotrophic member of the order Cardiobacteriales, and proposal of Cardiobacteriales fam. nov.</title>
        <authorList>
            <person name="Wang C."/>
        </authorList>
    </citation>
    <scope>NUCLEOTIDE SEQUENCE [LARGE SCALE GENOMIC DNA]</scope>
    <source>
        <strain evidence="15 16">ML27</strain>
    </source>
</reference>
<evidence type="ECO:0000256" key="4">
    <source>
        <dbReference type="ARBA" id="ARBA00022559"/>
    </source>
</evidence>
<accession>A0A6N7EZY1</accession>
<organism evidence="15 16">
    <name type="scientific">Ostreibacterium oceani</name>
    <dbReference type="NCBI Taxonomy" id="2654998"/>
    <lineage>
        <taxon>Bacteria</taxon>
        <taxon>Pseudomonadati</taxon>
        <taxon>Pseudomonadota</taxon>
        <taxon>Gammaproteobacteria</taxon>
        <taxon>Cardiobacteriales</taxon>
        <taxon>Ostreibacteriaceae</taxon>
        <taxon>Ostreibacterium</taxon>
    </lineage>
</organism>
<evidence type="ECO:0000256" key="13">
    <source>
        <dbReference type="PIRSR" id="PIRSR000239-1"/>
    </source>
</evidence>
<dbReference type="InterPro" id="IPR050924">
    <property type="entry name" value="Peroxiredoxin_BCP/PrxQ"/>
</dbReference>
<sequence>MVSALTAGELTIGQAVPPFVGQTNQGQWQLTDFLGQQVIVYFYPKDNTPGCNNEAQDFNRAMPEIQSKNASVVGVSLDSLASHQKFSDKFDLTFPLIADEDKSISELFGVYQQKQFMGKTFMGIVRSTFVIDESGHLKHAWRQVKVKGHVDDVLSVL</sequence>
<dbReference type="GO" id="GO:0008379">
    <property type="term" value="F:thioredoxin peroxidase activity"/>
    <property type="evidence" value="ECO:0007669"/>
    <property type="project" value="TreeGrafter"/>
</dbReference>
<dbReference type="EC" id="1.11.1.24" evidence="3"/>
<dbReference type="GO" id="GO:0045454">
    <property type="term" value="P:cell redox homeostasis"/>
    <property type="evidence" value="ECO:0007669"/>
    <property type="project" value="TreeGrafter"/>
</dbReference>
<evidence type="ECO:0000256" key="5">
    <source>
        <dbReference type="ARBA" id="ARBA00022862"/>
    </source>
</evidence>
<keyword evidence="5" id="KW-0049">Antioxidant</keyword>
<evidence type="ECO:0000259" key="14">
    <source>
        <dbReference type="PROSITE" id="PS51352"/>
    </source>
</evidence>
<keyword evidence="16" id="KW-1185">Reference proteome</keyword>
<keyword evidence="8" id="KW-0676">Redox-active center</keyword>
<keyword evidence="7" id="KW-1015">Disulfide bond</keyword>
<dbReference type="InParanoid" id="A0A6N7EZY1"/>
<dbReference type="FunFam" id="3.40.30.10:FF:000007">
    <property type="entry name" value="Thioredoxin-dependent thiol peroxidase"/>
    <property type="match status" value="1"/>
</dbReference>
<proteinExistence type="inferred from homology"/>
<keyword evidence="4" id="KW-0575">Peroxidase</keyword>
<dbReference type="GO" id="GO:0005737">
    <property type="term" value="C:cytoplasm"/>
    <property type="evidence" value="ECO:0007669"/>
    <property type="project" value="TreeGrafter"/>
</dbReference>
<evidence type="ECO:0000313" key="16">
    <source>
        <dbReference type="Proteomes" id="UP000471298"/>
    </source>
</evidence>
<dbReference type="RefSeq" id="WP_152809971.1">
    <property type="nucleotide sequence ID" value="NZ_WHNW01000004.1"/>
</dbReference>
<dbReference type="AlphaFoldDB" id="A0A6N7EZY1"/>
<dbReference type="PROSITE" id="PS51352">
    <property type="entry name" value="THIOREDOXIN_2"/>
    <property type="match status" value="1"/>
</dbReference>
<dbReference type="InterPro" id="IPR000866">
    <property type="entry name" value="AhpC/TSA"/>
</dbReference>
<dbReference type="GO" id="GO:0034599">
    <property type="term" value="P:cellular response to oxidative stress"/>
    <property type="evidence" value="ECO:0007669"/>
    <property type="project" value="TreeGrafter"/>
</dbReference>
<dbReference type="PIRSF" id="PIRSF000239">
    <property type="entry name" value="AHPC"/>
    <property type="match status" value="1"/>
</dbReference>
<evidence type="ECO:0000256" key="6">
    <source>
        <dbReference type="ARBA" id="ARBA00023002"/>
    </source>
</evidence>
<comment type="function">
    <text evidence="1">Thiol-specific peroxidase that catalyzes the reduction of hydrogen peroxide and organic hydroperoxides to water and alcohols, respectively. Plays a role in cell protection against oxidative stress by detoxifying peroxides and as sensor of hydrogen peroxide-mediated signaling events.</text>
</comment>
<comment type="caution">
    <text evidence="15">The sequence shown here is derived from an EMBL/GenBank/DDBJ whole genome shotgun (WGS) entry which is preliminary data.</text>
</comment>
<dbReference type="Pfam" id="PF00578">
    <property type="entry name" value="AhpC-TSA"/>
    <property type="match status" value="1"/>
</dbReference>
<evidence type="ECO:0000256" key="3">
    <source>
        <dbReference type="ARBA" id="ARBA00013017"/>
    </source>
</evidence>
<evidence type="ECO:0000313" key="15">
    <source>
        <dbReference type="EMBL" id="MPV86078.1"/>
    </source>
</evidence>
<evidence type="ECO:0000256" key="8">
    <source>
        <dbReference type="ARBA" id="ARBA00023284"/>
    </source>
</evidence>
<dbReference type="PANTHER" id="PTHR42801:SF4">
    <property type="entry name" value="AHPC_TSA FAMILY PROTEIN"/>
    <property type="match status" value="1"/>
</dbReference>
<evidence type="ECO:0000256" key="11">
    <source>
        <dbReference type="ARBA" id="ARBA00042639"/>
    </source>
</evidence>